<feature type="domain" description="PurM-like N-terminal" evidence="2">
    <location>
        <begin position="26"/>
        <end position="141"/>
    </location>
</feature>
<feature type="binding site" evidence="1">
    <location>
        <position position="52"/>
    </location>
    <ligand>
        <name>substrate</name>
    </ligand>
</feature>
<dbReference type="InterPro" id="IPR010918">
    <property type="entry name" value="PurM-like_C_dom"/>
</dbReference>
<dbReference type="InterPro" id="IPR016188">
    <property type="entry name" value="PurM-like_N"/>
</dbReference>
<feature type="binding site" evidence="1">
    <location>
        <position position="28"/>
    </location>
    <ligand>
        <name>Mg(2+)</name>
        <dbReference type="ChEBI" id="CHEBI:18420"/>
        <label>4</label>
    </ligand>
</feature>
<dbReference type="Gene3D" id="3.90.650.10">
    <property type="entry name" value="PurM-like C-terminal domain"/>
    <property type="match status" value="1"/>
</dbReference>
<proteinExistence type="inferred from homology"/>
<comment type="function">
    <text evidence="1">Catalyzes the ATP-dependent phosphorylation of thiamine-monophosphate (TMP) to form thiamine-pyrophosphate (TPP), the active form of vitamin B1.</text>
</comment>
<dbReference type="NCBIfam" id="TIGR01379">
    <property type="entry name" value="thiL"/>
    <property type="match status" value="1"/>
</dbReference>
<dbReference type="RefSeq" id="WP_257822166.1">
    <property type="nucleotide sequence ID" value="NZ_JABXYM010000001.1"/>
</dbReference>
<dbReference type="Pfam" id="PF00586">
    <property type="entry name" value="AIRS"/>
    <property type="match status" value="1"/>
</dbReference>
<evidence type="ECO:0000259" key="2">
    <source>
        <dbReference type="Pfam" id="PF00586"/>
    </source>
</evidence>
<gene>
    <name evidence="1 4" type="primary">thiL</name>
    <name evidence="4" type="ORF">HXA33_14630</name>
</gene>
<comment type="caution">
    <text evidence="1">Lacks conserved residue(s) required for the propagation of feature annotation.</text>
</comment>
<keyword evidence="1" id="KW-0784">Thiamine biosynthesis</keyword>
<feature type="binding site" evidence="1">
    <location>
        <position position="105"/>
    </location>
    <ligand>
        <name>ATP</name>
        <dbReference type="ChEBI" id="CHEBI:30616"/>
    </ligand>
</feature>
<feature type="binding site" evidence="1">
    <location>
        <position position="218"/>
    </location>
    <ligand>
        <name>Mg(2+)</name>
        <dbReference type="ChEBI" id="CHEBI:18420"/>
        <label>3</label>
    </ligand>
</feature>
<feature type="binding site" evidence="1">
    <location>
        <position position="45"/>
    </location>
    <ligand>
        <name>Mg(2+)</name>
        <dbReference type="ChEBI" id="CHEBI:18420"/>
        <label>1</label>
    </ligand>
</feature>
<comment type="miscellaneous">
    <text evidence="1">Reaction mechanism of ThiL seems to utilize a direct, inline transfer of the gamma-phosphate of ATP to TMP rather than a phosphorylated enzyme intermediate.</text>
</comment>
<feature type="binding site" evidence="1">
    <location>
        <position position="149"/>
    </location>
    <ligand>
        <name>ATP</name>
        <dbReference type="ChEBI" id="CHEBI:30616"/>
    </ligand>
</feature>
<dbReference type="Gene3D" id="3.30.1330.10">
    <property type="entry name" value="PurM-like, N-terminal domain"/>
    <property type="match status" value="1"/>
</dbReference>
<dbReference type="PIRSF" id="PIRSF005303">
    <property type="entry name" value="Thiam_monoph_kin"/>
    <property type="match status" value="1"/>
</dbReference>
<dbReference type="GO" id="GO:0009030">
    <property type="term" value="F:thiamine-phosphate kinase activity"/>
    <property type="evidence" value="ECO:0007669"/>
    <property type="project" value="UniProtKB-UniRule"/>
</dbReference>
<feature type="binding site" evidence="1">
    <location>
        <position position="123"/>
    </location>
    <ligand>
        <name>Mg(2+)</name>
        <dbReference type="ChEBI" id="CHEBI:18420"/>
        <label>1</label>
    </ligand>
</feature>
<dbReference type="AlphaFoldDB" id="A0A9Q4B3R0"/>
<dbReference type="InterPro" id="IPR036676">
    <property type="entry name" value="PurM-like_C_sf"/>
</dbReference>
<accession>A0A9Q4B3R0</accession>
<dbReference type="InterPro" id="IPR036921">
    <property type="entry name" value="PurM-like_N_sf"/>
</dbReference>
<feature type="binding site" evidence="1">
    <location>
        <position position="43"/>
    </location>
    <ligand>
        <name>Mg(2+)</name>
        <dbReference type="ChEBI" id="CHEBI:18420"/>
        <label>4</label>
    </ligand>
</feature>
<sequence>MADEFEWIKSIAPVKHFNDNVQVGIGDDAAIISNDSNRETIVTVDTMVEDIHFKRRTMPLQAIGHKALTANLSDIAAMGGMPRYYLVSIAVPKQGWSQQEITDIYGGLHALAEKWHVDLIGGDTVSTSQKLVLTVTVIGTIESGRRLLRANAKEGDVVFMTGPAGMAAYGLAELLDKGLKANENTTISPFIRAHQYPEPQIEAGRLLAESKMRIALNDISDGLAHEAKEIAEASGVNITIDWDKLSLSKQMAKYALEKQMDWVLYGGEDFHLIGTVSKENSVQLANTFKTNGLSFHVIGDVVKGEGRVYIHHNGKKEPAKKAGYHHF</sequence>
<evidence type="ECO:0000256" key="1">
    <source>
        <dbReference type="HAMAP-Rule" id="MF_02128"/>
    </source>
</evidence>
<dbReference type="GO" id="GO:0000287">
    <property type="term" value="F:magnesium ion binding"/>
    <property type="evidence" value="ECO:0007669"/>
    <property type="project" value="UniProtKB-UniRule"/>
</dbReference>
<feature type="binding site" evidence="1">
    <location>
        <position position="74"/>
    </location>
    <ligand>
        <name>Mg(2+)</name>
        <dbReference type="ChEBI" id="CHEBI:18420"/>
        <label>3</label>
    </ligand>
</feature>
<dbReference type="PANTHER" id="PTHR30270">
    <property type="entry name" value="THIAMINE-MONOPHOSPHATE KINASE"/>
    <property type="match status" value="1"/>
</dbReference>
<feature type="binding site" evidence="1">
    <location>
        <position position="74"/>
    </location>
    <ligand>
        <name>Mg(2+)</name>
        <dbReference type="ChEBI" id="CHEBI:18420"/>
        <label>4</label>
    </ligand>
</feature>
<keyword evidence="1" id="KW-0547">Nucleotide-binding</keyword>
<feature type="binding site" evidence="1">
    <location>
        <position position="28"/>
    </location>
    <ligand>
        <name>Mg(2+)</name>
        <dbReference type="ChEBI" id="CHEBI:18420"/>
        <label>3</label>
    </ligand>
</feature>
<dbReference type="GO" id="GO:0005524">
    <property type="term" value="F:ATP binding"/>
    <property type="evidence" value="ECO:0007669"/>
    <property type="project" value="UniProtKB-UniRule"/>
</dbReference>
<dbReference type="EMBL" id="JABXYM010000001">
    <property type="protein sequence ID" value="MCR6097784.1"/>
    <property type="molecule type" value="Genomic_DNA"/>
</dbReference>
<dbReference type="GO" id="GO:0009228">
    <property type="term" value="P:thiamine biosynthetic process"/>
    <property type="evidence" value="ECO:0007669"/>
    <property type="project" value="UniProtKB-KW"/>
</dbReference>
<keyword evidence="1" id="KW-0479">Metal-binding</keyword>
<feature type="binding site" evidence="1">
    <location>
        <begin position="122"/>
        <end position="123"/>
    </location>
    <ligand>
        <name>ATP</name>
        <dbReference type="ChEBI" id="CHEBI:30616"/>
    </ligand>
</feature>
<dbReference type="EC" id="2.7.4.16" evidence="1"/>
<keyword evidence="1 4" id="KW-0418">Kinase</keyword>
<keyword evidence="5" id="KW-1185">Reference proteome</keyword>
<feature type="binding site" evidence="1">
    <location>
        <position position="74"/>
    </location>
    <ligand>
        <name>Mg(2+)</name>
        <dbReference type="ChEBI" id="CHEBI:18420"/>
        <label>2</label>
    </ligand>
</feature>
<dbReference type="SUPFAM" id="SSF55326">
    <property type="entry name" value="PurM N-terminal domain-like"/>
    <property type="match status" value="1"/>
</dbReference>
<dbReference type="HAMAP" id="MF_02128">
    <property type="entry name" value="TMP_kinase"/>
    <property type="match status" value="1"/>
</dbReference>
<evidence type="ECO:0000259" key="3">
    <source>
        <dbReference type="Pfam" id="PF02769"/>
    </source>
</evidence>
<dbReference type="PANTHER" id="PTHR30270:SF0">
    <property type="entry name" value="THIAMINE-MONOPHOSPHATE KINASE"/>
    <property type="match status" value="1"/>
</dbReference>
<protein>
    <recommendedName>
        <fullName evidence="1">Thiamine-monophosphate kinase</fullName>
        <shortName evidence="1">TMP kinase</shortName>
        <shortName evidence="1">Thiamine-phosphate kinase</shortName>
        <ecNumber evidence="1">2.7.4.16</ecNumber>
    </recommendedName>
</protein>
<dbReference type="SUPFAM" id="SSF56042">
    <property type="entry name" value="PurM C-terminal domain-like"/>
    <property type="match status" value="1"/>
</dbReference>
<comment type="similarity">
    <text evidence="1">Belongs to the thiamine-monophosphate kinase family.</text>
</comment>
<keyword evidence="1 4" id="KW-0808">Transferase</keyword>
<comment type="caution">
    <text evidence="4">The sequence shown here is derived from an EMBL/GenBank/DDBJ whole genome shotgun (WGS) entry which is preliminary data.</text>
</comment>
<feature type="binding site" evidence="1">
    <location>
        <position position="221"/>
    </location>
    <ligand>
        <name>Mg(2+)</name>
        <dbReference type="ChEBI" id="CHEBI:18420"/>
        <label>5</label>
    </ligand>
</feature>
<feature type="binding site" evidence="1">
    <location>
        <position position="324"/>
    </location>
    <ligand>
        <name>substrate</name>
    </ligand>
</feature>
<dbReference type="InterPro" id="IPR006283">
    <property type="entry name" value="ThiL-like"/>
</dbReference>
<dbReference type="Proteomes" id="UP001057753">
    <property type="component" value="Unassembled WGS sequence"/>
</dbReference>
<evidence type="ECO:0000313" key="4">
    <source>
        <dbReference type="EMBL" id="MCR6097784.1"/>
    </source>
</evidence>
<keyword evidence="1" id="KW-0067">ATP-binding</keyword>
<name>A0A9Q4B3R0_SALAG</name>
<dbReference type="CDD" id="cd02194">
    <property type="entry name" value="ThiL"/>
    <property type="match status" value="1"/>
</dbReference>
<organism evidence="4 5">
    <name type="scientific">Salipaludibacillus agaradhaerens</name>
    <name type="common">Bacillus agaradhaerens</name>
    <dbReference type="NCBI Taxonomy" id="76935"/>
    <lineage>
        <taxon>Bacteria</taxon>
        <taxon>Bacillati</taxon>
        <taxon>Bacillota</taxon>
        <taxon>Bacilli</taxon>
        <taxon>Bacillales</taxon>
        <taxon>Bacillaceae</taxon>
    </lineage>
</organism>
<dbReference type="GO" id="GO:0009229">
    <property type="term" value="P:thiamine diphosphate biosynthetic process"/>
    <property type="evidence" value="ECO:0007669"/>
    <property type="project" value="UniProtKB-UniRule"/>
</dbReference>
<comment type="pathway">
    <text evidence="1">Cofactor biosynthesis; thiamine diphosphate biosynthesis; thiamine diphosphate from thiamine phosphate: step 1/1.</text>
</comment>
<comment type="catalytic activity">
    <reaction evidence="1">
        <text>thiamine phosphate + ATP = thiamine diphosphate + ADP</text>
        <dbReference type="Rhea" id="RHEA:15913"/>
        <dbReference type="ChEBI" id="CHEBI:30616"/>
        <dbReference type="ChEBI" id="CHEBI:37575"/>
        <dbReference type="ChEBI" id="CHEBI:58937"/>
        <dbReference type="ChEBI" id="CHEBI:456216"/>
        <dbReference type="EC" id="2.7.4.16"/>
    </reaction>
</comment>
<keyword evidence="1" id="KW-0460">Magnesium</keyword>
<evidence type="ECO:0000313" key="5">
    <source>
        <dbReference type="Proteomes" id="UP001057753"/>
    </source>
</evidence>
<dbReference type="Pfam" id="PF02769">
    <property type="entry name" value="AIRS_C"/>
    <property type="match status" value="1"/>
</dbReference>
<feature type="binding site" evidence="1">
    <location>
        <position position="220"/>
    </location>
    <ligand>
        <name>ATP</name>
        <dbReference type="ChEBI" id="CHEBI:30616"/>
    </ligand>
</feature>
<feature type="domain" description="PurM-like C-terminal" evidence="3">
    <location>
        <begin position="153"/>
        <end position="308"/>
    </location>
</feature>
<reference evidence="4" key="1">
    <citation type="submission" date="2020-06" db="EMBL/GenBank/DDBJ databases">
        <title>Insight into the genomes of haloalkaliphilic bacilli from Kenyan soda lakes.</title>
        <authorList>
            <person name="Mwirichia R."/>
            <person name="Villamizar G.C."/>
            <person name="Poehlein A."/>
            <person name="Mugweru J."/>
            <person name="Kipnyargis A."/>
            <person name="Kiplimo D."/>
            <person name="Orwa P."/>
            <person name="Daniel R."/>
        </authorList>
    </citation>
    <scope>NUCLEOTIDE SEQUENCE</scope>
    <source>
        <strain evidence="4">B1096_S55</strain>
    </source>
</reference>
<feature type="binding site" evidence="1">
    <location>
        <position position="268"/>
    </location>
    <ligand>
        <name>substrate</name>
    </ligand>
</feature>
<feature type="binding site" evidence="1">
    <location>
        <position position="45"/>
    </location>
    <ligand>
        <name>Mg(2+)</name>
        <dbReference type="ChEBI" id="CHEBI:18420"/>
        <label>2</label>
    </ligand>
</feature>